<dbReference type="AlphaFoldDB" id="L0FXL2"/>
<dbReference type="eggNOG" id="COG4122">
    <property type="taxonomic scope" value="Bacteria"/>
</dbReference>
<dbReference type="SUPFAM" id="SSF53335">
    <property type="entry name" value="S-adenosyl-L-methionine-dependent methyltransferases"/>
    <property type="match status" value="1"/>
</dbReference>
<keyword evidence="1" id="KW-0808">Transferase</keyword>
<gene>
    <name evidence="1" type="ordered locus">Echvi_2391</name>
</gene>
<dbReference type="InterPro" id="IPR029063">
    <property type="entry name" value="SAM-dependent_MTases_sf"/>
</dbReference>
<dbReference type="CDD" id="cd02440">
    <property type="entry name" value="AdoMet_MTases"/>
    <property type="match status" value="1"/>
</dbReference>
<dbReference type="STRING" id="926556.Echvi_2391"/>
<name>L0FXL2_ECHVK</name>
<reference evidence="2" key="1">
    <citation type="submission" date="2012-02" db="EMBL/GenBank/DDBJ databases">
        <title>The complete genome of Echinicola vietnamensis DSM 17526.</title>
        <authorList>
            <person name="Lucas S."/>
            <person name="Copeland A."/>
            <person name="Lapidus A."/>
            <person name="Glavina del Rio T."/>
            <person name="Dalin E."/>
            <person name="Tice H."/>
            <person name="Bruce D."/>
            <person name="Goodwin L."/>
            <person name="Pitluck S."/>
            <person name="Peters L."/>
            <person name="Ovchinnikova G."/>
            <person name="Teshima H."/>
            <person name="Kyrpides N."/>
            <person name="Mavromatis K."/>
            <person name="Ivanova N."/>
            <person name="Brettin T."/>
            <person name="Detter J.C."/>
            <person name="Han C."/>
            <person name="Larimer F."/>
            <person name="Land M."/>
            <person name="Hauser L."/>
            <person name="Markowitz V."/>
            <person name="Cheng J.-F."/>
            <person name="Hugenholtz P."/>
            <person name="Woyke T."/>
            <person name="Wu D."/>
            <person name="Brambilla E."/>
            <person name="Klenk H.-P."/>
            <person name="Eisen J.A."/>
        </authorList>
    </citation>
    <scope>NUCLEOTIDE SEQUENCE [LARGE SCALE GENOMIC DNA]</scope>
    <source>
        <strain evidence="2">DSM 17526 / LMG 23754 / KMM 6221</strain>
    </source>
</reference>
<evidence type="ECO:0000313" key="1">
    <source>
        <dbReference type="EMBL" id="AGA78639.1"/>
    </source>
</evidence>
<keyword evidence="1" id="KW-0489">Methyltransferase</keyword>
<protein>
    <submittedName>
        <fullName evidence="1">Putative O-methyltransferase</fullName>
    </submittedName>
</protein>
<keyword evidence="2" id="KW-1185">Reference proteome</keyword>
<sequence>MFDQIHPFFAYLRYFLLKVDRHSLQAPYAYEVYEGLKEYAKTHRSPALESKREKLLANPAKITIQDHGTGSLRLKNPLRKIAAITRHSASKPKFSLLYQYFCSLTPAQTVLELGTCVGITTAYLAQSTQGKVYTFEGADELAEVAKGTFGAFPEIHLIAGRIQETLPEFLQKVPGVDFVLMDAHHNYEATIFFWKTLLPALQKTSVVAIGDIHRSKEMEKAWNELKSHSSVTMSMDFYECGILFFKAGLKKQHYILHY</sequence>
<dbReference type="Pfam" id="PF13578">
    <property type="entry name" value="Methyltransf_24"/>
    <property type="match status" value="1"/>
</dbReference>
<dbReference type="OrthoDB" id="5464618at2"/>
<organism evidence="1 2">
    <name type="scientific">Echinicola vietnamensis (strain DSM 17526 / LMG 23754 / KMM 6221)</name>
    <dbReference type="NCBI Taxonomy" id="926556"/>
    <lineage>
        <taxon>Bacteria</taxon>
        <taxon>Pseudomonadati</taxon>
        <taxon>Bacteroidota</taxon>
        <taxon>Cytophagia</taxon>
        <taxon>Cytophagales</taxon>
        <taxon>Cyclobacteriaceae</taxon>
        <taxon>Echinicola</taxon>
    </lineage>
</organism>
<dbReference type="Proteomes" id="UP000010796">
    <property type="component" value="Chromosome"/>
</dbReference>
<proteinExistence type="predicted"/>
<accession>L0FXL2</accession>
<evidence type="ECO:0000313" key="2">
    <source>
        <dbReference type="Proteomes" id="UP000010796"/>
    </source>
</evidence>
<dbReference type="Gene3D" id="3.40.50.150">
    <property type="entry name" value="Vaccinia Virus protein VP39"/>
    <property type="match status" value="1"/>
</dbReference>
<dbReference type="KEGG" id="evi:Echvi_2391"/>
<dbReference type="RefSeq" id="WP_015266195.1">
    <property type="nucleotide sequence ID" value="NC_019904.1"/>
</dbReference>
<dbReference type="EMBL" id="CP003346">
    <property type="protein sequence ID" value="AGA78639.1"/>
    <property type="molecule type" value="Genomic_DNA"/>
</dbReference>
<dbReference type="PATRIC" id="fig|926556.3.peg.2519"/>
<dbReference type="GO" id="GO:0032259">
    <property type="term" value="P:methylation"/>
    <property type="evidence" value="ECO:0007669"/>
    <property type="project" value="UniProtKB-KW"/>
</dbReference>
<dbReference type="GO" id="GO:0008168">
    <property type="term" value="F:methyltransferase activity"/>
    <property type="evidence" value="ECO:0007669"/>
    <property type="project" value="UniProtKB-KW"/>
</dbReference>
<dbReference type="HOGENOM" id="CLU_083598_0_0_10"/>